<feature type="transmembrane region" description="Helical" evidence="1">
    <location>
        <begin position="163"/>
        <end position="180"/>
    </location>
</feature>
<feature type="signal peptide" evidence="2">
    <location>
        <begin position="1"/>
        <end position="19"/>
    </location>
</feature>
<keyword evidence="1" id="KW-1133">Transmembrane helix</keyword>
<accession>A0A9W7G2S8</accession>
<feature type="transmembrane region" description="Helical" evidence="1">
    <location>
        <begin position="130"/>
        <end position="151"/>
    </location>
</feature>
<gene>
    <name evidence="3" type="ORF">TrCOL_g45</name>
</gene>
<feature type="chain" id="PRO_5040876643" description="EamA domain-containing protein" evidence="2">
    <location>
        <begin position="20"/>
        <end position="181"/>
    </location>
</feature>
<dbReference type="EMBL" id="BRYA01000830">
    <property type="protein sequence ID" value="GMI33577.1"/>
    <property type="molecule type" value="Genomic_DNA"/>
</dbReference>
<sequence length="181" mass="19424">MKLFSLITTLLVCAPASSAKFGVIKPLQKLKANSPAVRDPFVEERQSLAQPQSNALLSIRGGALGVTQDNALTGTFVVAGLYGLQFLLAPAFLISQNFKVSPDKYHTFLARFSGATMLLLLYSLKQMDTSTAFGVSFLWNSVVAVLGPIYAEMFLETTPMHTVTAPIFVGGVLLLHALAAM</sequence>
<evidence type="ECO:0000313" key="3">
    <source>
        <dbReference type="EMBL" id="GMI33577.1"/>
    </source>
</evidence>
<evidence type="ECO:0000313" key="4">
    <source>
        <dbReference type="Proteomes" id="UP001165065"/>
    </source>
</evidence>
<keyword evidence="1" id="KW-0812">Transmembrane</keyword>
<keyword evidence="2" id="KW-0732">Signal</keyword>
<reference evidence="4" key="1">
    <citation type="journal article" date="2023" name="Commun. Biol.">
        <title>Genome analysis of Parmales, the sister group of diatoms, reveals the evolutionary specialization of diatoms from phago-mixotrophs to photoautotrophs.</title>
        <authorList>
            <person name="Ban H."/>
            <person name="Sato S."/>
            <person name="Yoshikawa S."/>
            <person name="Yamada K."/>
            <person name="Nakamura Y."/>
            <person name="Ichinomiya M."/>
            <person name="Sato N."/>
            <person name="Blanc-Mathieu R."/>
            <person name="Endo H."/>
            <person name="Kuwata A."/>
            <person name="Ogata H."/>
        </authorList>
    </citation>
    <scope>NUCLEOTIDE SEQUENCE [LARGE SCALE GENOMIC DNA]</scope>
</reference>
<dbReference type="Proteomes" id="UP001165065">
    <property type="component" value="Unassembled WGS sequence"/>
</dbReference>
<comment type="caution">
    <text evidence="3">The sequence shown here is derived from an EMBL/GenBank/DDBJ whole genome shotgun (WGS) entry which is preliminary data.</text>
</comment>
<keyword evidence="4" id="KW-1185">Reference proteome</keyword>
<evidence type="ECO:0000256" key="2">
    <source>
        <dbReference type="SAM" id="SignalP"/>
    </source>
</evidence>
<dbReference type="AlphaFoldDB" id="A0A9W7G2S8"/>
<name>A0A9W7G2S8_9STRA</name>
<keyword evidence="1" id="KW-0472">Membrane</keyword>
<dbReference type="OrthoDB" id="201827at2759"/>
<feature type="transmembrane region" description="Helical" evidence="1">
    <location>
        <begin position="71"/>
        <end position="93"/>
    </location>
</feature>
<feature type="transmembrane region" description="Helical" evidence="1">
    <location>
        <begin position="105"/>
        <end position="124"/>
    </location>
</feature>
<organism evidence="3 4">
    <name type="scientific">Triparma columacea</name>
    <dbReference type="NCBI Taxonomy" id="722753"/>
    <lineage>
        <taxon>Eukaryota</taxon>
        <taxon>Sar</taxon>
        <taxon>Stramenopiles</taxon>
        <taxon>Ochrophyta</taxon>
        <taxon>Bolidophyceae</taxon>
        <taxon>Parmales</taxon>
        <taxon>Triparmaceae</taxon>
        <taxon>Triparma</taxon>
    </lineage>
</organism>
<evidence type="ECO:0008006" key="5">
    <source>
        <dbReference type="Google" id="ProtNLM"/>
    </source>
</evidence>
<proteinExistence type="predicted"/>
<evidence type="ECO:0000256" key="1">
    <source>
        <dbReference type="SAM" id="Phobius"/>
    </source>
</evidence>
<protein>
    <recommendedName>
        <fullName evidence="5">EamA domain-containing protein</fullName>
    </recommendedName>
</protein>